<keyword evidence="2" id="KW-1185">Reference proteome</keyword>
<accession>A0AAP0EIQ5</accession>
<comment type="caution">
    <text evidence="1">The sequence shown here is derived from an EMBL/GenBank/DDBJ whole genome shotgun (WGS) entry which is preliminary data.</text>
</comment>
<dbReference type="Proteomes" id="UP001417504">
    <property type="component" value="Unassembled WGS sequence"/>
</dbReference>
<proteinExistence type="predicted"/>
<evidence type="ECO:0000313" key="2">
    <source>
        <dbReference type="Proteomes" id="UP001417504"/>
    </source>
</evidence>
<dbReference type="EMBL" id="JBBNAE010000010">
    <property type="protein sequence ID" value="KAK9090188.1"/>
    <property type="molecule type" value="Genomic_DNA"/>
</dbReference>
<sequence length="59" mass="6348">MATRFGLKRLDESGLYSTIAWIASAHKGIQPDVHYGPKSSTTTGMVFDFLSALGNIAFA</sequence>
<evidence type="ECO:0000313" key="1">
    <source>
        <dbReference type="EMBL" id="KAK9090188.1"/>
    </source>
</evidence>
<dbReference type="AlphaFoldDB" id="A0AAP0EIQ5"/>
<organism evidence="1 2">
    <name type="scientific">Stephania japonica</name>
    <dbReference type="NCBI Taxonomy" id="461633"/>
    <lineage>
        <taxon>Eukaryota</taxon>
        <taxon>Viridiplantae</taxon>
        <taxon>Streptophyta</taxon>
        <taxon>Embryophyta</taxon>
        <taxon>Tracheophyta</taxon>
        <taxon>Spermatophyta</taxon>
        <taxon>Magnoliopsida</taxon>
        <taxon>Ranunculales</taxon>
        <taxon>Menispermaceae</taxon>
        <taxon>Menispermoideae</taxon>
        <taxon>Cissampelideae</taxon>
        <taxon>Stephania</taxon>
    </lineage>
</organism>
<protein>
    <submittedName>
        <fullName evidence="1">Uncharacterized protein</fullName>
    </submittedName>
</protein>
<name>A0AAP0EIQ5_9MAGN</name>
<gene>
    <name evidence="1" type="ORF">Sjap_023365</name>
</gene>
<reference evidence="1 2" key="1">
    <citation type="submission" date="2024-01" db="EMBL/GenBank/DDBJ databases">
        <title>Genome assemblies of Stephania.</title>
        <authorList>
            <person name="Yang L."/>
        </authorList>
    </citation>
    <scope>NUCLEOTIDE SEQUENCE [LARGE SCALE GENOMIC DNA]</scope>
    <source>
        <strain evidence="1">QJT</strain>
        <tissue evidence="1">Leaf</tissue>
    </source>
</reference>